<dbReference type="AlphaFoldDB" id="A0AAV4XCI1"/>
<comment type="caution">
    <text evidence="1">The sequence shown here is derived from an EMBL/GenBank/DDBJ whole genome shotgun (WGS) entry which is preliminary data.</text>
</comment>
<sequence length="94" mass="11139">MANPTVVFVLKESMNKNTYNVARHSMELTPILQDIGRTRLQDIGRTRLQDIGRTRLQDIGRTRLQDICRTRLQKDFRYKIARYWLTCFTSSTVF</sequence>
<dbReference type="EMBL" id="BPLR01017503">
    <property type="protein sequence ID" value="GIY92138.1"/>
    <property type="molecule type" value="Genomic_DNA"/>
</dbReference>
<proteinExistence type="predicted"/>
<organism evidence="1 2">
    <name type="scientific">Caerostris extrusa</name>
    <name type="common">Bark spider</name>
    <name type="synonym">Caerostris bankana</name>
    <dbReference type="NCBI Taxonomy" id="172846"/>
    <lineage>
        <taxon>Eukaryota</taxon>
        <taxon>Metazoa</taxon>
        <taxon>Ecdysozoa</taxon>
        <taxon>Arthropoda</taxon>
        <taxon>Chelicerata</taxon>
        <taxon>Arachnida</taxon>
        <taxon>Araneae</taxon>
        <taxon>Araneomorphae</taxon>
        <taxon>Entelegynae</taxon>
        <taxon>Araneoidea</taxon>
        <taxon>Araneidae</taxon>
        <taxon>Caerostris</taxon>
    </lineage>
</organism>
<name>A0AAV4XCI1_CAEEX</name>
<evidence type="ECO:0000313" key="1">
    <source>
        <dbReference type="EMBL" id="GIY92138.1"/>
    </source>
</evidence>
<gene>
    <name evidence="1" type="ORF">CEXT_542341</name>
</gene>
<protein>
    <submittedName>
        <fullName evidence="1">Uncharacterized protein</fullName>
    </submittedName>
</protein>
<dbReference type="Proteomes" id="UP001054945">
    <property type="component" value="Unassembled WGS sequence"/>
</dbReference>
<accession>A0AAV4XCI1</accession>
<evidence type="ECO:0000313" key="2">
    <source>
        <dbReference type="Proteomes" id="UP001054945"/>
    </source>
</evidence>
<reference evidence="1 2" key="1">
    <citation type="submission" date="2021-06" db="EMBL/GenBank/DDBJ databases">
        <title>Caerostris extrusa draft genome.</title>
        <authorList>
            <person name="Kono N."/>
            <person name="Arakawa K."/>
        </authorList>
    </citation>
    <scope>NUCLEOTIDE SEQUENCE [LARGE SCALE GENOMIC DNA]</scope>
</reference>
<keyword evidence="2" id="KW-1185">Reference proteome</keyword>